<dbReference type="SMART" id="SM00857">
    <property type="entry name" value="Resolvase"/>
    <property type="match status" value="1"/>
</dbReference>
<evidence type="ECO:0000256" key="5">
    <source>
        <dbReference type="PROSITE-ProRule" id="PRU10137"/>
    </source>
</evidence>
<evidence type="ECO:0000256" key="6">
    <source>
        <dbReference type="SAM" id="Coils"/>
    </source>
</evidence>
<feature type="domain" description="Recombinase" evidence="8">
    <location>
        <begin position="161"/>
        <end position="281"/>
    </location>
</feature>
<organism evidence="9 10">
    <name type="scientific">Pontibacillus halophilus JSM 076056 = DSM 19796</name>
    <dbReference type="NCBI Taxonomy" id="1385510"/>
    <lineage>
        <taxon>Bacteria</taxon>
        <taxon>Bacillati</taxon>
        <taxon>Bacillota</taxon>
        <taxon>Bacilli</taxon>
        <taxon>Bacillales</taxon>
        <taxon>Bacillaceae</taxon>
        <taxon>Pontibacillus</taxon>
    </lineage>
</organism>
<dbReference type="Pfam" id="PF13408">
    <property type="entry name" value="Zn_ribbon_recom"/>
    <property type="match status" value="1"/>
</dbReference>
<keyword evidence="3" id="KW-0233">DNA recombination</keyword>
<dbReference type="InterPro" id="IPR025827">
    <property type="entry name" value="Zn_ribbon_recom_dom"/>
</dbReference>
<dbReference type="SUPFAM" id="SSF53041">
    <property type="entry name" value="Resolvase-like"/>
    <property type="match status" value="1"/>
</dbReference>
<keyword evidence="10" id="KW-1185">Reference proteome</keyword>
<keyword evidence="2" id="KW-0238">DNA-binding</keyword>
<dbReference type="PROSITE" id="PS51736">
    <property type="entry name" value="RECOMBINASES_3"/>
    <property type="match status" value="1"/>
</dbReference>
<evidence type="ECO:0000313" key="9">
    <source>
        <dbReference type="EMBL" id="KGX93705.1"/>
    </source>
</evidence>
<dbReference type="InterPro" id="IPR006118">
    <property type="entry name" value="Recombinase_CS"/>
</dbReference>
<dbReference type="PROSITE" id="PS51737">
    <property type="entry name" value="RECOMBINASE_DNA_BIND"/>
    <property type="match status" value="1"/>
</dbReference>
<dbReference type="Proteomes" id="UP000030528">
    <property type="component" value="Unassembled WGS sequence"/>
</dbReference>
<proteinExistence type="predicted"/>
<accession>A0A0A5GRA9</accession>
<dbReference type="Gene3D" id="3.90.1750.20">
    <property type="entry name" value="Putative Large Serine Recombinase, Chain B, Domain 2"/>
    <property type="match status" value="1"/>
</dbReference>
<dbReference type="InterPro" id="IPR011109">
    <property type="entry name" value="DNA_bind_recombinase_dom"/>
</dbReference>
<gene>
    <name evidence="9" type="ORF">N781_00370</name>
</gene>
<dbReference type="PANTHER" id="PTHR30461">
    <property type="entry name" value="DNA-INVERTASE FROM LAMBDOID PROPHAGE"/>
    <property type="match status" value="1"/>
</dbReference>
<dbReference type="eggNOG" id="COG1961">
    <property type="taxonomic scope" value="Bacteria"/>
</dbReference>
<dbReference type="GO" id="GO:0015074">
    <property type="term" value="P:DNA integration"/>
    <property type="evidence" value="ECO:0007669"/>
    <property type="project" value="UniProtKB-KW"/>
</dbReference>
<dbReference type="GO" id="GO:0000150">
    <property type="term" value="F:DNA strand exchange activity"/>
    <property type="evidence" value="ECO:0007669"/>
    <property type="project" value="InterPro"/>
</dbReference>
<dbReference type="Pfam" id="PF00239">
    <property type="entry name" value="Resolvase"/>
    <property type="match status" value="1"/>
</dbReference>
<dbReference type="InterPro" id="IPR036162">
    <property type="entry name" value="Resolvase-like_N_sf"/>
</dbReference>
<name>A0A0A5GRA9_9BACI</name>
<dbReference type="PANTHER" id="PTHR30461:SF23">
    <property type="entry name" value="DNA RECOMBINASE-RELATED"/>
    <property type="match status" value="1"/>
</dbReference>
<dbReference type="InterPro" id="IPR038109">
    <property type="entry name" value="DNA_bind_recomb_sf"/>
</dbReference>
<dbReference type="Gene3D" id="3.40.50.1390">
    <property type="entry name" value="Resolvase, N-terminal catalytic domain"/>
    <property type="match status" value="1"/>
</dbReference>
<evidence type="ECO:0000256" key="3">
    <source>
        <dbReference type="ARBA" id="ARBA00023172"/>
    </source>
</evidence>
<feature type="coiled-coil region" evidence="6">
    <location>
        <begin position="383"/>
        <end position="445"/>
    </location>
</feature>
<dbReference type="InterPro" id="IPR050639">
    <property type="entry name" value="SSR_resolvase"/>
</dbReference>
<evidence type="ECO:0000256" key="1">
    <source>
        <dbReference type="ARBA" id="ARBA00022908"/>
    </source>
</evidence>
<dbReference type="CDD" id="cd00338">
    <property type="entry name" value="Ser_Recombinase"/>
    <property type="match status" value="1"/>
</dbReference>
<dbReference type="InterPro" id="IPR006119">
    <property type="entry name" value="Resolv_N"/>
</dbReference>
<evidence type="ECO:0000259" key="8">
    <source>
        <dbReference type="PROSITE" id="PS51737"/>
    </source>
</evidence>
<dbReference type="AlphaFoldDB" id="A0A0A5GRA9"/>
<protein>
    <submittedName>
        <fullName evidence="9">Serine recombinase</fullName>
    </submittedName>
</protein>
<dbReference type="Pfam" id="PF07508">
    <property type="entry name" value="Recombinase"/>
    <property type="match status" value="1"/>
</dbReference>
<dbReference type="PROSITE" id="PS00397">
    <property type="entry name" value="RECOMBINASES_1"/>
    <property type="match status" value="1"/>
</dbReference>
<comment type="caution">
    <text evidence="9">The sequence shown here is derived from an EMBL/GenBank/DDBJ whole genome shotgun (WGS) entry which is preliminary data.</text>
</comment>
<reference evidence="9 10" key="1">
    <citation type="submission" date="2013-08" db="EMBL/GenBank/DDBJ databases">
        <authorList>
            <person name="Huang J."/>
            <person name="Wang G."/>
        </authorList>
    </citation>
    <scope>NUCLEOTIDE SEQUENCE [LARGE SCALE GENOMIC DNA]</scope>
    <source>
        <strain evidence="9 10">JSM 076056</strain>
    </source>
</reference>
<evidence type="ECO:0000313" key="10">
    <source>
        <dbReference type="Proteomes" id="UP000030528"/>
    </source>
</evidence>
<sequence length="604" mass="69606">MSDKTPVAIYARVSTEEQATEGYSIQGQIEEMETYAEQRGMEVVRRYLDEGVSGKNISGRPQMKQLLKDLGSGDFQAVIVYKIDRISRKSKDALEIAERFDQANVKLISLKEDMDITTPMGKMMFQMASNFSEYERNSTIERLKMGMSQRAKQGYYNGGLVYGYDSVNKELVINKKEAHVIQLIFDYVEEDFGYKAIVSRINSMGFKTKRGNDFAIHTIKTILDNPLYIGKIRFNMYENWSEKHRKGKNENYILVDGKHQSIISNEQWERVQKIRKKRSHKPSRSQSPYLLSGLVRCPQCGHGMVPGRSNGGNGKKYRYYVCGFHHNKGKTACRANSIRAERVEESVFEELKRIVAEPYVLKNIVQSVNDKRMNAKDPIDEQIRIHESKLKKIEGRIDNTTTQLMDDPTLAAIFKPKLQEMMEEKVSLEQKIEELNVELSECDTAPIDEDALYHLLSNLETILSKSDITQQKALLHLIIKDIQITKDAPRRIGRRVENINLHFDFTIEGLEHQTMDLLNTMNNMDFIKPIESWELESMEGVSRSELMDSLNILPLNEVRFPPNNPKRPIHLLQQHQSHELVGQCHLREGQGIIGPLHHFITQPK</sequence>
<feature type="active site" description="O-(5'-phospho-DNA)-serine intermediate" evidence="4 5">
    <location>
        <position position="14"/>
    </location>
</feature>
<evidence type="ECO:0000256" key="4">
    <source>
        <dbReference type="PIRSR" id="PIRSR606118-50"/>
    </source>
</evidence>
<dbReference type="GO" id="GO:0003677">
    <property type="term" value="F:DNA binding"/>
    <property type="evidence" value="ECO:0007669"/>
    <property type="project" value="UniProtKB-KW"/>
</dbReference>
<evidence type="ECO:0000259" key="7">
    <source>
        <dbReference type="PROSITE" id="PS51736"/>
    </source>
</evidence>
<dbReference type="STRING" id="1385510.GCA_000425205_00405"/>
<evidence type="ECO:0000256" key="2">
    <source>
        <dbReference type="ARBA" id="ARBA00023125"/>
    </source>
</evidence>
<feature type="domain" description="Resolvase/invertase-type recombinase catalytic" evidence="7">
    <location>
        <begin position="6"/>
        <end position="154"/>
    </location>
</feature>
<keyword evidence="1" id="KW-0229">DNA integration</keyword>
<dbReference type="EMBL" id="AVPE01000001">
    <property type="protein sequence ID" value="KGX93705.1"/>
    <property type="molecule type" value="Genomic_DNA"/>
</dbReference>
<keyword evidence="6" id="KW-0175">Coiled coil</keyword>